<name>A0ABQ5SZR5_9ACTN</name>
<evidence type="ECO:0000313" key="2">
    <source>
        <dbReference type="EMBL" id="GLJ69673.1"/>
    </source>
</evidence>
<dbReference type="InterPro" id="IPR005152">
    <property type="entry name" value="Lipase_secreted"/>
</dbReference>
<dbReference type="EMBL" id="BSEL01000007">
    <property type="protein sequence ID" value="GLJ69673.1"/>
    <property type="molecule type" value="Genomic_DNA"/>
</dbReference>
<keyword evidence="1" id="KW-0732">Signal</keyword>
<evidence type="ECO:0000313" key="3">
    <source>
        <dbReference type="Proteomes" id="UP001142292"/>
    </source>
</evidence>
<comment type="caution">
    <text evidence="2">The sequence shown here is derived from an EMBL/GenBank/DDBJ whole genome shotgun (WGS) entry which is preliminary data.</text>
</comment>
<feature type="signal peptide" evidence="1">
    <location>
        <begin position="1"/>
        <end position="33"/>
    </location>
</feature>
<feature type="chain" id="PRO_5047439761" evidence="1">
    <location>
        <begin position="34"/>
        <end position="457"/>
    </location>
</feature>
<dbReference type="Gene3D" id="1.10.260.130">
    <property type="match status" value="1"/>
</dbReference>
<gene>
    <name evidence="2" type="ORF">GCM10017579_37090</name>
</gene>
<dbReference type="PANTHER" id="PTHR34853">
    <property type="match status" value="1"/>
</dbReference>
<dbReference type="InterPro" id="IPR029058">
    <property type="entry name" value="AB_hydrolase_fold"/>
</dbReference>
<reference evidence="2" key="2">
    <citation type="submission" date="2023-01" db="EMBL/GenBank/DDBJ databases">
        <authorList>
            <person name="Sun Q."/>
            <person name="Evtushenko L."/>
        </authorList>
    </citation>
    <scope>NUCLEOTIDE SEQUENCE</scope>
    <source>
        <strain evidence="2">VKM Ac-1246</strain>
    </source>
</reference>
<dbReference type="Gene3D" id="3.40.50.1820">
    <property type="entry name" value="alpha/beta hydrolase"/>
    <property type="match status" value="1"/>
</dbReference>
<sequence length="457" mass="47266">MPQHSSRMFVKRSGKHAVRVLATALAVTAVAPAALSAPAAAVEPQPTAVSRGVEIPEFYDPPATLPDADGALVRSEPLRLGVGLSIPGVGSLPGTATRVMYKTTDNNGSPAAVTGAYVEPFAAWRGEGERPLVVVAPGTMGQGDQCSASLGLERPIVFNGKTVSVGYEDIGIYRLLARGVAVMVTDYVGLGTTDRLHTYVDRVDGGHAVLDAARAASQVSGASVTSESRVALYGYSQGGGATGSASELASTYAPDVNLVGAYVGAPPADLRATAEGIDGSALVAALGWTINGLAQSNPELQPILDENLNEAGQAALEDLSTACIGDGIFGYPFQQSKRWTNTGESLDDIIEREPTVQAIISEQKLGNLSPQIPVRVATGTQDDIVPHAQARQLAVDWCAKGAEVTYKPVILPNLGDGLVTNHLVPLLTDQTAAVNWVTDLVGGAEASSNCASLPRQP</sequence>
<reference evidence="2" key="1">
    <citation type="journal article" date="2014" name="Int. J. Syst. Evol. Microbiol.">
        <title>Complete genome of a new Firmicutes species belonging to the dominant human colonic microbiota ('Ruminococcus bicirculans') reveals two chromosomes and a selective capacity to utilize plant glucans.</title>
        <authorList>
            <consortium name="NISC Comparative Sequencing Program"/>
            <person name="Wegmann U."/>
            <person name="Louis P."/>
            <person name="Goesmann A."/>
            <person name="Henrissat B."/>
            <person name="Duncan S.H."/>
            <person name="Flint H.J."/>
        </authorList>
    </citation>
    <scope>NUCLEOTIDE SEQUENCE</scope>
    <source>
        <strain evidence="2">VKM Ac-1246</strain>
    </source>
</reference>
<dbReference type="PIRSF" id="PIRSF029171">
    <property type="entry name" value="Esterase_LipA"/>
    <property type="match status" value="1"/>
</dbReference>
<proteinExistence type="predicted"/>
<dbReference type="RefSeq" id="WP_229787215.1">
    <property type="nucleotide sequence ID" value="NZ_BMRK01000001.1"/>
</dbReference>
<dbReference type="SUPFAM" id="SSF53474">
    <property type="entry name" value="alpha/beta-Hydrolases"/>
    <property type="match status" value="1"/>
</dbReference>
<dbReference type="Proteomes" id="UP001142292">
    <property type="component" value="Unassembled WGS sequence"/>
</dbReference>
<dbReference type="PANTHER" id="PTHR34853:SF1">
    <property type="entry name" value="LIPASE 5"/>
    <property type="match status" value="1"/>
</dbReference>
<accession>A0ABQ5SZR5</accession>
<keyword evidence="3" id="KW-1185">Reference proteome</keyword>
<dbReference type="Pfam" id="PF03583">
    <property type="entry name" value="LIP"/>
    <property type="match status" value="1"/>
</dbReference>
<protein>
    <submittedName>
        <fullName evidence="2">Triacylglycerol lipase</fullName>
    </submittedName>
</protein>
<evidence type="ECO:0000256" key="1">
    <source>
        <dbReference type="SAM" id="SignalP"/>
    </source>
</evidence>
<organism evidence="2 3">
    <name type="scientific">Nocardioides luteus</name>
    <dbReference type="NCBI Taxonomy" id="1844"/>
    <lineage>
        <taxon>Bacteria</taxon>
        <taxon>Bacillati</taxon>
        <taxon>Actinomycetota</taxon>
        <taxon>Actinomycetes</taxon>
        <taxon>Propionibacteriales</taxon>
        <taxon>Nocardioidaceae</taxon>
        <taxon>Nocardioides</taxon>
    </lineage>
</organism>